<sequence length="107" mass="12425">MIYKLPMCLLLLVGPYCIQTQDLISGRKYVEEDIESFSVRDHPMQMSKRRIKSSAVDEDCLWGSTCGFHNGTEYSWCYVHRGWQYCCVGDCEKNAQNKLTCFNGKEH</sequence>
<feature type="non-terminal residue" evidence="2">
    <location>
        <position position="107"/>
    </location>
</feature>
<accession>A0AAE0S728</accession>
<feature type="signal peptide" evidence="1">
    <location>
        <begin position="1"/>
        <end position="20"/>
    </location>
</feature>
<name>A0AAE0S728_9BIVA</name>
<evidence type="ECO:0000313" key="3">
    <source>
        <dbReference type="Proteomes" id="UP001195483"/>
    </source>
</evidence>
<organism evidence="2 3">
    <name type="scientific">Potamilus streckersoni</name>
    <dbReference type="NCBI Taxonomy" id="2493646"/>
    <lineage>
        <taxon>Eukaryota</taxon>
        <taxon>Metazoa</taxon>
        <taxon>Spiralia</taxon>
        <taxon>Lophotrochozoa</taxon>
        <taxon>Mollusca</taxon>
        <taxon>Bivalvia</taxon>
        <taxon>Autobranchia</taxon>
        <taxon>Heteroconchia</taxon>
        <taxon>Palaeoheterodonta</taxon>
        <taxon>Unionida</taxon>
        <taxon>Unionoidea</taxon>
        <taxon>Unionidae</taxon>
        <taxon>Ambleminae</taxon>
        <taxon>Lampsilini</taxon>
        <taxon>Potamilus</taxon>
    </lineage>
</organism>
<feature type="chain" id="PRO_5042181589" evidence="1">
    <location>
        <begin position="21"/>
        <end position="107"/>
    </location>
</feature>
<protein>
    <submittedName>
        <fullName evidence="2">Uncharacterized protein</fullName>
    </submittedName>
</protein>
<gene>
    <name evidence="2" type="ORF">CHS0354_030846</name>
</gene>
<reference evidence="2" key="3">
    <citation type="submission" date="2023-05" db="EMBL/GenBank/DDBJ databases">
        <authorList>
            <person name="Smith C.H."/>
        </authorList>
    </citation>
    <scope>NUCLEOTIDE SEQUENCE</scope>
    <source>
        <strain evidence="2">CHS0354</strain>
        <tissue evidence="2">Mantle</tissue>
    </source>
</reference>
<proteinExistence type="predicted"/>
<dbReference type="EMBL" id="JAEAOA010001833">
    <property type="protein sequence ID" value="KAK3586208.1"/>
    <property type="molecule type" value="Genomic_DNA"/>
</dbReference>
<keyword evidence="1" id="KW-0732">Signal</keyword>
<dbReference type="Proteomes" id="UP001195483">
    <property type="component" value="Unassembled WGS sequence"/>
</dbReference>
<evidence type="ECO:0000313" key="2">
    <source>
        <dbReference type="EMBL" id="KAK3586208.1"/>
    </source>
</evidence>
<comment type="caution">
    <text evidence="2">The sequence shown here is derived from an EMBL/GenBank/DDBJ whole genome shotgun (WGS) entry which is preliminary data.</text>
</comment>
<keyword evidence="3" id="KW-1185">Reference proteome</keyword>
<reference evidence="2" key="2">
    <citation type="journal article" date="2021" name="Genome Biol. Evol.">
        <title>Developing a high-quality reference genome for a parasitic bivalve with doubly uniparental inheritance (Bivalvia: Unionida).</title>
        <authorList>
            <person name="Smith C.H."/>
        </authorList>
    </citation>
    <scope>NUCLEOTIDE SEQUENCE</scope>
    <source>
        <strain evidence="2">CHS0354</strain>
        <tissue evidence="2">Mantle</tissue>
    </source>
</reference>
<dbReference type="AlphaFoldDB" id="A0AAE0S728"/>
<reference evidence="2" key="1">
    <citation type="journal article" date="2021" name="Genome Biol. Evol.">
        <title>A High-Quality Reference Genome for a Parasitic Bivalve with Doubly Uniparental Inheritance (Bivalvia: Unionida).</title>
        <authorList>
            <person name="Smith C.H."/>
        </authorList>
    </citation>
    <scope>NUCLEOTIDE SEQUENCE</scope>
    <source>
        <strain evidence="2">CHS0354</strain>
    </source>
</reference>
<evidence type="ECO:0000256" key="1">
    <source>
        <dbReference type="SAM" id="SignalP"/>
    </source>
</evidence>